<evidence type="ECO:0000259" key="1">
    <source>
        <dbReference type="Pfam" id="PF07238"/>
    </source>
</evidence>
<dbReference type="Pfam" id="PF07238">
    <property type="entry name" value="PilZ"/>
    <property type="match status" value="1"/>
</dbReference>
<evidence type="ECO:0000313" key="2">
    <source>
        <dbReference type="EMBL" id="MDQ0442113.1"/>
    </source>
</evidence>
<keyword evidence="3" id="KW-1185">Reference proteome</keyword>
<dbReference type="SUPFAM" id="SSF141371">
    <property type="entry name" value="PilZ domain-like"/>
    <property type="match status" value="1"/>
</dbReference>
<comment type="caution">
    <text evidence="2">The sequence shown here is derived from an EMBL/GenBank/DDBJ whole genome shotgun (WGS) entry which is preliminary data.</text>
</comment>
<reference evidence="2 3" key="1">
    <citation type="submission" date="2023-07" db="EMBL/GenBank/DDBJ databases">
        <title>Genomic Encyclopedia of Type Strains, Phase IV (KMG-IV): sequencing the most valuable type-strain genomes for metagenomic binning, comparative biology and taxonomic classification.</title>
        <authorList>
            <person name="Goeker M."/>
        </authorList>
    </citation>
    <scope>NUCLEOTIDE SEQUENCE [LARGE SCALE GENOMIC DNA]</scope>
    <source>
        <strain evidence="2 3">DSM 19562</strain>
    </source>
</reference>
<accession>A0ABU0HIG3</accession>
<dbReference type="EMBL" id="JAUSVV010000002">
    <property type="protein sequence ID" value="MDQ0442113.1"/>
    <property type="molecule type" value="Genomic_DNA"/>
</dbReference>
<name>A0ABU0HIG3_9HYPH</name>
<evidence type="ECO:0000313" key="3">
    <source>
        <dbReference type="Proteomes" id="UP001236369"/>
    </source>
</evidence>
<feature type="domain" description="PilZ" evidence="1">
    <location>
        <begin position="5"/>
        <end position="95"/>
    </location>
</feature>
<dbReference type="RefSeq" id="WP_238249619.1">
    <property type="nucleotide sequence ID" value="NZ_BPQX01000033.1"/>
</dbReference>
<organism evidence="2 3">
    <name type="scientific">Methylobacterium persicinum</name>
    <dbReference type="NCBI Taxonomy" id="374426"/>
    <lineage>
        <taxon>Bacteria</taxon>
        <taxon>Pseudomonadati</taxon>
        <taxon>Pseudomonadota</taxon>
        <taxon>Alphaproteobacteria</taxon>
        <taxon>Hyphomicrobiales</taxon>
        <taxon>Methylobacteriaceae</taxon>
        <taxon>Methylobacterium</taxon>
    </lineage>
</organism>
<dbReference type="InterPro" id="IPR009875">
    <property type="entry name" value="PilZ_domain"/>
</dbReference>
<gene>
    <name evidence="2" type="ORF">QO016_001596</name>
</gene>
<dbReference type="Proteomes" id="UP001236369">
    <property type="component" value="Unassembled WGS sequence"/>
</dbReference>
<proteinExistence type="predicted"/>
<protein>
    <recommendedName>
        <fullName evidence="1">PilZ domain-containing protein</fullName>
    </recommendedName>
</protein>
<sequence>MIEQREDARRRVCLGGMIETAAFLPEIPCTVRDVSLAGVRIRVASGAILPERVVLRVPIRGECRLGRVVWRMEEMVGLHFEPDAPGDVADIHRQLRAEREETVRLRTALVAQAGSVAH</sequence>